<dbReference type="Gene3D" id="3.40.630.30">
    <property type="match status" value="1"/>
</dbReference>
<accession>A0A6M4GV80</accession>
<dbReference type="PROSITE" id="PS51186">
    <property type="entry name" value="GNAT"/>
    <property type="match status" value="1"/>
</dbReference>
<keyword evidence="2" id="KW-0012">Acyltransferase</keyword>
<organism evidence="2 3">
    <name type="scientific">Usitatibacter rugosus</name>
    <dbReference type="NCBI Taxonomy" id="2732067"/>
    <lineage>
        <taxon>Bacteria</taxon>
        <taxon>Pseudomonadati</taxon>
        <taxon>Pseudomonadota</taxon>
        <taxon>Betaproteobacteria</taxon>
        <taxon>Nitrosomonadales</taxon>
        <taxon>Usitatibacteraceae</taxon>
        <taxon>Usitatibacter</taxon>
    </lineage>
</organism>
<dbReference type="AlphaFoldDB" id="A0A6M4GV80"/>
<dbReference type="Pfam" id="PF13302">
    <property type="entry name" value="Acetyltransf_3"/>
    <property type="match status" value="1"/>
</dbReference>
<evidence type="ECO:0000259" key="1">
    <source>
        <dbReference type="PROSITE" id="PS51186"/>
    </source>
</evidence>
<keyword evidence="2" id="KW-0808">Transferase</keyword>
<reference evidence="2 3" key="1">
    <citation type="submission" date="2020-04" db="EMBL/GenBank/DDBJ databases">
        <title>Usitatibacter rugosus gen. nov., sp. nov. and Usitatibacter palustris sp. nov., novel members of Usitatibacteraceae fam. nov. within the order Nitrosomonadales isolated from soil.</title>
        <authorList>
            <person name="Huber K.J."/>
            <person name="Neumann-Schaal M."/>
            <person name="Geppert A."/>
            <person name="Luckner M."/>
            <person name="Wanner G."/>
            <person name="Overmann J."/>
        </authorList>
    </citation>
    <scope>NUCLEOTIDE SEQUENCE [LARGE SCALE GENOMIC DNA]</scope>
    <source>
        <strain evidence="2 3">0125_3</strain>
    </source>
</reference>
<name>A0A6M4GV80_9PROT</name>
<dbReference type="EC" id="2.3.1.-" evidence="2"/>
<dbReference type="SUPFAM" id="SSF55729">
    <property type="entry name" value="Acyl-CoA N-acyltransferases (Nat)"/>
    <property type="match status" value="1"/>
</dbReference>
<evidence type="ECO:0000313" key="3">
    <source>
        <dbReference type="Proteomes" id="UP000501534"/>
    </source>
</evidence>
<dbReference type="KEGG" id="uru:DSM104443_01297"/>
<sequence>MATERWTNEEGKALTLRPLVPADFDIAREALRRLSPRSRYLRFFIRAWKPNDERLRKTVDPDPKLAHALIVTAEDAGREIAVGAGQFFVVAPGDRAEFALLLADEWQGSGIGTRMLRALVDEARRRGLRELFGEILAGNAAMLALARKVGFSVTPHPGDRGIRVASLALAPGSDPGSES</sequence>
<proteinExistence type="predicted"/>
<evidence type="ECO:0000313" key="2">
    <source>
        <dbReference type="EMBL" id="QJR10243.1"/>
    </source>
</evidence>
<dbReference type="CDD" id="cd04301">
    <property type="entry name" value="NAT_SF"/>
    <property type="match status" value="1"/>
</dbReference>
<dbReference type="RefSeq" id="WP_171090615.1">
    <property type="nucleotide sequence ID" value="NZ_CP053069.1"/>
</dbReference>
<dbReference type="GO" id="GO:0016747">
    <property type="term" value="F:acyltransferase activity, transferring groups other than amino-acyl groups"/>
    <property type="evidence" value="ECO:0007669"/>
    <property type="project" value="InterPro"/>
</dbReference>
<dbReference type="InterPro" id="IPR016181">
    <property type="entry name" value="Acyl_CoA_acyltransferase"/>
</dbReference>
<dbReference type="InterPro" id="IPR000182">
    <property type="entry name" value="GNAT_dom"/>
</dbReference>
<dbReference type="EMBL" id="CP053069">
    <property type="protein sequence ID" value="QJR10243.1"/>
    <property type="molecule type" value="Genomic_DNA"/>
</dbReference>
<feature type="domain" description="N-acetyltransferase" evidence="1">
    <location>
        <begin position="14"/>
        <end position="170"/>
    </location>
</feature>
<keyword evidence="3" id="KW-1185">Reference proteome</keyword>
<gene>
    <name evidence="2" type="primary">patZ</name>
    <name evidence="2" type="ORF">DSM104443_01297</name>
</gene>
<dbReference type="Proteomes" id="UP000501534">
    <property type="component" value="Chromosome"/>
</dbReference>
<protein>
    <submittedName>
        <fullName evidence="2">Peptidyl-lysine N-acetyltransferase PatZ</fullName>
        <ecNumber evidence="2">2.3.1.-</ecNumber>
    </submittedName>
</protein>